<proteinExistence type="predicted"/>
<protein>
    <submittedName>
        <fullName evidence="1">Uncharacterized protein</fullName>
    </submittedName>
</protein>
<accession>A0A0D0BBT6</accession>
<keyword evidence="2" id="KW-1185">Reference proteome</keyword>
<dbReference type="HOGENOM" id="CLU_009122_3_3_1"/>
<evidence type="ECO:0000313" key="1">
    <source>
        <dbReference type="EMBL" id="KIK51836.1"/>
    </source>
</evidence>
<name>A0A0D0BBT6_9AGAR</name>
<dbReference type="OrthoDB" id="3239511at2759"/>
<sequence>MHFLDSGLWEDHIYEQHKVHIKNVGRSAAVTIDNRFKSFPRWSKVHHFEDGISKITFNDGSKNHDISKIFLFAVHDVIPEEVDNAGFTLLRVTRHYINMVMYAGLNVHTSDTISAGRASVKNFATALKRYISQTQELDKNWNFIKLHYTRHCFDDIESKGVLRGLSTKPNEKFHGPLRKIYLRLTNFKGTAKQIMRFEHQNVITTQIWDGINLLDAYNKPDPEELDDLELPVNNDHFRIGSKLKPLAYGVLKDSDSHLFSHFHIRVSDFMNILLSQSKIPLPGGKRIKFNLDDTIVPYQFLKINYESLETWRVATDLLQCNPNFQNAPRFDFIIFATVTGPVFAQLRYLFVCTVAEIQYPIALIQAYKVVHAQPQVDRELGLLRVRKERATELISVQSIIRGAVLIPASNDPLLSDEMLVWDVLDGDMFLQLK</sequence>
<organism evidence="1 2">
    <name type="scientific">Collybiopsis luxurians FD-317 M1</name>
    <dbReference type="NCBI Taxonomy" id="944289"/>
    <lineage>
        <taxon>Eukaryota</taxon>
        <taxon>Fungi</taxon>
        <taxon>Dikarya</taxon>
        <taxon>Basidiomycota</taxon>
        <taxon>Agaricomycotina</taxon>
        <taxon>Agaricomycetes</taxon>
        <taxon>Agaricomycetidae</taxon>
        <taxon>Agaricales</taxon>
        <taxon>Marasmiineae</taxon>
        <taxon>Omphalotaceae</taxon>
        <taxon>Collybiopsis</taxon>
        <taxon>Collybiopsis luxurians</taxon>
    </lineage>
</organism>
<dbReference type="AlphaFoldDB" id="A0A0D0BBT6"/>
<dbReference type="EMBL" id="KN834853">
    <property type="protein sequence ID" value="KIK51836.1"/>
    <property type="molecule type" value="Genomic_DNA"/>
</dbReference>
<gene>
    <name evidence="1" type="ORF">GYMLUDRAFT_377235</name>
</gene>
<reference evidence="1 2" key="1">
    <citation type="submission" date="2014-04" db="EMBL/GenBank/DDBJ databases">
        <title>Evolutionary Origins and Diversification of the Mycorrhizal Mutualists.</title>
        <authorList>
            <consortium name="DOE Joint Genome Institute"/>
            <consortium name="Mycorrhizal Genomics Consortium"/>
            <person name="Kohler A."/>
            <person name="Kuo A."/>
            <person name="Nagy L.G."/>
            <person name="Floudas D."/>
            <person name="Copeland A."/>
            <person name="Barry K.W."/>
            <person name="Cichocki N."/>
            <person name="Veneault-Fourrey C."/>
            <person name="LaButti K."/>
            <person name="Lindquist E.A."/>
            <person name="Lipzen A."/>
            <person name="Lundell T."/>
            <person name="Morin E."/>
            <person name="Murat C."/>
            <person name="Riley R."/>
            <person name="Ohm R."/>
            <person name="Sun H."/>
            <person name="Tunlid A."/>
            <person name="Henrissat B."/>
            <person name="Grigoriev I.V."/>
            <person name="Hibbett D.S."/>
            <person name="Martin F."/>
        </authorList>
    </citation>
    <scope>NUCLEOTIDE SEQUENCE [LARGE SCALE GENOMIC DNA]</scope>
    <source>
        <strain evidence="1 2">FD-317 M1</strain>
    </source>
</reference>
<dbReference type="Proteomes" id="UP000053593">
    <property type="component" value="Unassembled WGS sequence"/>
</dbReference>
<evidence type="ECO:0000313" key="2">
    <source>
        <dbReference type="Proteomes" id="UP000053593"/>
    </source>
</evidence>